<dbReference type="Pfam" id="PF02653">
    <property type="entry name" value="BPD_transp_2"/>
    <property type="match status" value="1"/>
</dbReference>
<feature type="transmembrane region" description="Helical" evidence="8">
    <location>
        <begin position="121"/>
        <end position="141"/>
    </location>
</feature>
<reference evidence="9 10" key="1">
    <citation type="submission" date="2007-05" db="EMBL/GenBank/DDBJ databases">
        <title>Complete sequence of chromosome of Acidiphilium cryptum JF-5.</title>
        <authorList>
            <consortium name="US DOE Joint Genome Institute"/>
            <person name="Copeland A."/>
            <person name="Lucas S."/>
            <person name="Lapidus A."/>
            <person name="Barry K."/>
            <person name="Detter J.C."/>
            <person name="Glavina del Rio T."/>
            <person name="Hammon N."/>
            <person name="Israni S."/>
            <person name="Dalin E."/>
            <person name="Tice H."/>
            <person name="Pitluck S."/>
            <person name="Sims D."/>
            <person name="Brettin T."/>
            <person name="Bruce D."/>
            <person name="Han C."/>
            <person name="Schmutz J."/>
            <person name="Larimer F."/>
            <person name="Land M."/>
            <person name="Hauser L."/>
            <person name="Kyrpides N."/>
            <person name="Kim E."/>
            <person name="Magnuson T."/>
            <person name="Richardson P."/>
        </authorList>
    </citation>
    <scope>NUCLEOTIDE SEQUENCE [LARGE SCALE GENOMIC DNA]</scope>
    <source>
        <strain evidence="9 10">JF-5</strain>
    </source>
</reference>
<feature type="transmembrane region" description="Helical" evidence="8">
    <location>
        <begin position="195"/>
        <end position="217"/>
    </location>
</feature>
<evidence type="ECO:0000256" key="6">
    <source>
        <dbReference type="ARBA" id="ARBA00022989"/>
    </source>
</evidence>
<dbReference type="GO" id="GO:0022857">
    <property type="term" value="F:transmembrane transporter activity"/>
    <property type="evidence" value="ECO:0007669"/>
    <property type="project" value="InterPro"/>
</dbReference>
<dbReference type="KEGG" id="acr:Acry_1063"/>
<keyword evidence="3" id="KW-1003">Cell membrane</keyword>
<evidence type="ECO:0000256" key="7">
    <source>
        <dbReference type="ARBA" id="ARBA00023136"/>
    </source>
</evidence>
<dbReference type="CDD" id="cd06579">
    <property type="entry name" value="TM_PBP1_transp_AraH_like"/>
    <property type="match status" value="1"/>
</dbReference>
<dbReference type="Proteomes" id="UP000000245">
    <property type="component" value="Chromosome"/>
</dbReference>
<dbReference type="RefSeq" id="WP_007423171.1">
    <property type="nucleotide sequence ID" value="NC_009484.1"/>
</dbReference>
<dbReference type="STRING" id="349163.Acry_1063"/>
<evidence type="ECO:0000256" key="2">
    <source>
        <dbReference type="ARBA" id="ARBA00022448"/>
    </source>
</evidence>
<feature type="transmembrane region" description="Helical" evidence="8">
    <location>
        <begin position="327"/>
        <end position="348"/>
    </location>
</feature>
<evidence type="ECO:0000256" key="4">
    <source>
        <dbReference type="ARBA" id="ARBA00022519"/>
    </source>
</evidence>
<feature type="transmembrane region" description="Helical" evidence="8">
    <location>
        <begin position="302"/>
        <end position="321"/>
    </location>
</feature>
<dbReference type="EMBL" id="CP000697">
    <property type="protein sequence ID" value="ABQ30279.1"/>
    <property type="molecule type" value="Genomic_DNA"/>
</dbReference>
<dbReference type="HOGENOM" id="CLU_028880_2_2_5"/>
<feature type="transmembrane region" description="Helical" evidence="8">
    <location>
        <begin position="250"/>
        <end position="269"/>
    </location>
</feature>
<feature type="transmembrane region" description="Helical" evidence="8">
    <location>
        <begin position="148"/>
        <end position="167"/>
    </location>
</feature>
<gene>
    <name evidence="9" type="ordered locus">Acry_1063</name>
</gene>
<feature type="transmembrane region" description="Helical" evidence="8">
    <location>
        <begin position="35"/>
        <end position="53"/>
    </location>
</feature>
<dbReference type="PANTHER" id="PTHR32196:SF21">
    <property type="entry name" value="ABC TRANSPORTER PERMEASE PROTEIN YPHD-RELATED"/>
    <property type="match status" value="1"/>
</dbReference>
<feature type="transmembrane region" description="Helical" evidence="8">
    <location>
        <begin position="59"/>
        <end position="80"/>
    </location>
</feature>
<dbReference type="eggNOG" id="COG1172">
    <property type="taxonomic scope" value="Bacteria"/>
</dbReference>
<keyword evidence="5 8" id="KW-0812">Transmembrane</keyword>
<keyword evidence="10" id="KW-1185">Reference proteome</keyword>
<evidence type="ECO:0000256" key="5">
    <source>
        <dbReference type="ARBA" id="ARBA00022692"/>
    </source>
</evidence>
<proteinExistence type="predicted"/>
<organism evidence="9 10">
    <name type="scientific">Acidiphilium cryptum (strain JF-5)</name>
    <dbReference type="NCBI Taxonomy" id="349163"/>
    <lineage>
        <taxon>Bacteria</taxon>
        <taxon>Pseudomonadati</taxon>
        <taxon>Pseudomonadota</taxon>
        <taxon>Alphaproteobacteria</taxon>
        <taxon>Acetobacterales</taxon>
        <taxon>Acidocellaceae</taxon>
        <taxon>Acidiphilium</taxon>
    </lineage>
</organism>
<name>A5FXE7_ACICJ</name>
<evidence type="ECO:0000256" key="3">
    <source>
        <dbReference type="ARBA" id="ARBA00022475"/>
    </source>
</evidence>
<dbReference type="AlphaFoldDB" id="A5FXE7"/>
<keyword evidence="2" id="KW-0813">Transport</keyword>
<evidence type="ECO:0000256" key="8">
    <source>
        <dbReference type="SAM" id="Phobius"/>
    </source>
</evidence>
<keyword evidence="4" id="KW-0997">Cell inner membrane</keyword>
<comment type="subcellular location">
    <subcellularLocation>
        <location evidence="1">Cell membrane</location>
        <topology evidence="1">Multi-pass membrane protein</topology>
    </subcellularLocation>
</comment>
<protein>
    <submittedName>
        <fullName evidence="9">Monosaccharide ABC transporter membrane protein, CUT2 family</fullName>
    </submittedName>
</protein>
<evidence type="ECO:0000313" key="9">
    <source>
        <dbReference type="EMBL" id="ABQ30279.1"/>
    </source>
</evidence>
<sequence>MSGQSEQVERMSETVETSAPASAPALAALLLRFRAFVALIVIMALFAFLSPAFLTWSNIITVLVQSSINGLLAIGMTFVIVSGGIDLSVGSIAGLCGMIVGALIDVGLPVPFLGVVIYPHAWAAVAIALAAGALIGAINGFVITRMKVAPFIATLGMLYIARGIALLSNNGSTFPFLDGHKALGNRGFPWLGNGLLLHIPVPIWLLVIASVVATGIAERTKFGRHVYAIGGNERAAALSGVRVLAVRARVYVISGVLAALAGIVIAAQLDSAGAAAGTGYELNAIAAAVLGGTSLMGGKGTIGGSVIGALVIAVLVDGLILLGVSDFWQMIITGFVIVLAVAIDQVQFRGVRMPWGRRRGKEVTP</sequence>
<keyword evidence="7 8" id="KW-0472">Membrane</keyword>
<feature type="transmembrane region" description="Helical" evidence="8">
    <location>
        <begin position="92"/>
        <end position="115"/>
    </location>
</feature>
<keyword evidence="6 8" id="KW-1133">Transmembrane helix</keyword>
<accession>A5FXE7</accession>
<feature type="transmembrane region" description="Helical" evidence="8">
    <location>
        <begin position="275"/>
        <end position="295"/>
    </location>
</feature>
<dbReference type="GO" id="GO:0005886">
    <property type="term" value="C:plasma membrane"/>
    <property type="evidence" value="ECO:0007669"/>
    <property type="project" value="UniProtKB-SubCell"/>
</dbReference>
<evidence type="ECO:0000256" key="1">
    <source>
        <dbReference type="ARBA" id="ARBA00004651"/>
    </source>
</evidence>
<evidence type="ECO:0000313" key="10">
    <source>
        <dbReference type="Proteomes" id="UP000000245"/>
    </source>
</evidence>
<dbReference type="InterPro" id="IPR001851">
    <property type="entry name" value="ABC_transp_permease"/>
</dbReference>
<dbReference type="PANTHER" id="PTHR32196">
    <property type="entry name" value="ABC TRANSPORTER PERMEASE PROTEIN YPHD-RELATED-RELATED"/>
    <property type="match status" value="1"/>
</dbReference>